<dbReference type="AlphaFoldDB" id="A0A845DNA0"/>
<dbReference type="Pfam" id="PF10400">
    <property type="entry name" value="Vir_act_alpha_C"/>
    <property type="match status" value="1"/>
</dbReference>
<gene>
    <name evidence="3" type="ORF">GLW04_03230</name>
</gene>
<dbReference type="InterPro" id="IPR005149">
    <property type="entry name" value="Tscrpt_reg_PadR_N"/>
</dbReference>
<evidence type="ECO:0000313" key="3">
    <source>
        <dbReference type="EMBL" id="MYL18886.1"/>
    </source>
</evidence>
<dbReference type="Proteomes" id="UP000460949">
    <property type="component" value="Unassembled WGS sequence"/>
</dbReference>
<feature type="domain" description="Transcription regulator PadR C-terminal" evidence="2">
    <location>
        <begin position="97"/>
        <end position="175"/>
    </location>
</feature>
<dbReference type="EMBL" id="WMET01000001">
    <property type="protein sequence ID" value="MYL18886.1"/>
    <property type="molecule type" value="Genomic_DNA"/>
</dbReference>
<organism evidence="3 4">
    <name type="scientific">Halobacillus litoralis</name>
    <dbReference type="NCBI Taxonomy" id="45668"/>
    <lineage>
        <taxon>Bacteria</taxon>
        <taxon>Bacillati</taxon>
        <taxon>Bacillota</taxon>
        <taxon>Bacilli</taxon>
        <taxon>Bacillales</taxon>
        <taxon>Bacillaceae</taxon>
        <taxon>Halobacillus</taxon>
    </lineage>
</organism>
<dbReference type="Gene3D" id="1.10.10.10">
    <property type="entry name" value="Winged helix-like DNA-binding domain superfamily/Winged helix DNA-binding domain"/>
    <property type="match status" value="1"/>
</dbReference>
<dbReference type="RefSeq" id="WP_160835324.1">
    <property type="nucleotide sequence ID" value="NZ_WMET01000001.1"/>
</dbReference>
<comment type="caution">
    <text evidence="3">The sequence shown here is derived from an EMBL/GenBank/DDBJ whole genome shotgun (WGS) entry which is preliminary data.</text>
</comment>
<name>A0A845DNA0_9BACI</name>
<feature type="domain" description="Transcription regulator PadR N-terminal" evidence="1">
    <location>
        <begin position="10"/>
        <end position="83"/>
    </location>
</feature>
<dbReference type="InterPro" id="IPR036390">
    <property type="entry name" value="WH_DNA-bd_sf"/>
</dbReference>
<protein>
    <submittedName>
        <fullName evidence="3">PadR family transcriptional regulator</fullName>
    </submittedName>
</protein>
<reference evidence="3 4" key="1">
    <citation type="submission" date="2019-11" db="EMBL/GenBank/DDBJ databases">
        <title>Genome sequences of 17 halophilic strains isolated from different environments.</title>
        <authorList>
            <person name="Furrow R.E."/>
        </authorList>
    </citation>
    <scope>NUCLEOTIDE SEQUENCE [LARGE SCALE GENOMIC DNA]</scope>
    <source>
        <strain evidence="3 4">22511_23_Filter</strain>
    </source>
</reference>
<dbReference type="PANTHER" id="PTHR43252">
    <property type="entry name" value="TRANSCRIPTIONAL REGULATOR YQJI"/>
    <property type="match status" value="1"/>
</dbReference>
<accession>A0A845DNA0</accession>
<dbReference type="Gene3D" id="6.10.140.190">
    <property type="match status" value="1"/>
</dbReference>
<dbReference type="InterPro" id="IPR018309">
    <property type="entry name" value="Tscrpt_reg_PadR_C"/>
</dbReference>
<dbReference type="InterPro" id="IPR036388">
    <property type="entry name" value="WH-like_DNA-bd_sf"/>
</dbReference>
<evidence type="ECO:0000259" key="2">
    <source>
        <dbReference type="Pfam" id="PF10400"/>
    </source>
</evidence>
<evidence type="ECO:0000313" key="4">
    <source>
        <dbReference type="Proteomes" id="UP000460949"/>
    </source>
</evidence>
<dbReference type="PANTHER" id="PTHR43252:SF6">
    <property type="entry name" value="NEGATIVE TRANSCRIPTION REGULATOR PADR"/>
    <property type="match status" value="1"/>
</dbReference>
<dbReference type="Pfam" id="PF03551">
    <property type="entry name" value="PadR"/>
    <property type="match status" value="1"/>
</dbReference>
<dbReference type="SUPFAM" id="SSF46785">
    <property type="entry name" value="Winged helix' DNA-binding domain"/>
    <property type="match status" value="1"/>
</dbReference>
<evidence type="ECO:0000259" key="1">
    <source>
        <dbReference type="Pfam" id="PF03551"/>
    </source>
</evidence>
<sequence>MKENHTPYALLGLMTAGFHTGYEMKQMMDGSLNHFWKISYGQIYPALKKLVEEGSADVKVTSQEGRPDKKEYVITPSGEEQLRSWLLKPVEDLPVEKNELLLKLFFSRNQEKSVILHQLDSYEEILQEKRHTYQSIKEMLLREACPSQDTPFWIITLDYGLATTEAAVVWCEKTKVRIKEMKEE</sequence>
<proteinExistence type="predicted"/>